<accession>A0A6M0RZZ4</accession>
<dbReference type="EMBL" id="QZCE01000001">
    <property type="protein sequence ID" value="NEZ61774.1"/>
    <property type="molecule type" value="Genomic_DNA"/>
</dbReference>
<proteinExistence type="predicted"/>
<dbReference type="RefSeq" id="WP_163659705.1">
    <property type="nucleotide sequence ID" value="NZ_QZCE01000001.1"/>
</dbReference>
<gene>
    <name evidence="1" type="ORF">D0962_03120</name>
</gene>
<comment type="caution">
    <text evidence="1">The sequence shown here is derived from an EMBL/GenBank/DDBJ whole genome shotgun (WGS) entry which is preliminary data.</text>
</comment>
<evidence type="ECO:0000313" key="1">
    <source>
        <dbReference type="EMBL" id="NEZ61774.1"/>
    </source>
</evidence>
<sequence length="108" mass="11710">MLLCSLPAPDAALRAHALSVVALEDGNSDQWFEHWCAMLDAIESAAPGDEMERMSSVTDALLGEHAPVFNRLTDDELKKIIACSVDDATLNRAFERGVDAVRNLLASL</sequence>
<dbReference type="Proteomes" id="UP000473574">
    <property type="component" value="Unassembled WGS sequence"/>
</dbReference>
<dbReference type="AlphaFoldDB" id="A0A6M0RZZ4"/>
<protein>
    <submittedName>
        <fullName evidence="1">Uncharacterized protein</fullName>
    </submittedName>
</protein>
<name>A0A6M0RZZ4_9CYAN</name>
<reference evidence="1 2" key="1">
    <citation type="journal article" date="2020" name="Microb. Ecol.">
        <title>Ecogenomics of the Marine Benthic Filamentous Cyanobacterium Adonisia.</title>
        <authorList>
            <person name="Walter J.M."/>
            <person name="Coutinho F.H."/>
            <person name="Leomil L."/>
            <person name="Hargreaves P.I."/>
            <person name="Campeao M.E."/>
            <person name="Vieira V.V."/>
            <person name="Silva B.S."/>
            <person name="Fistarol G.O."/>
            <person name="Salomon P.S."/>
            <person name="Sawabe T."/>
            <person name="Mino S."/>
            <person name="Hosokawa M."/>
            <person name="Miyashita H."/>
            <person name="Maruyama F."/>
            <person name="van Verk M.C."/>
            <person name="Dutilh B.E."/>
            <person name="Thompson C.C."/>
            <person name="Thompson F.L."/>
        </authorList>
    </citation>
    <scope>NUCLEOTIDE SEQUENCE [LARGE SCALE GENOMIC DNA]</scope>
    <source>
        <strain evidence="1 2">CCMR0082</strain>
    </source>
</reference>
<evidence type="ECO:0000313" key="2">
    <source>
        <dbReference type="Proteomes" id="UP000473574"/>
    </source>
</evidence>
<organism evidence="1 2">
    <name type="scientific">Adonisia turfae CCMR0082</name>
    <dbReference type="NCBI Taxonomy" id="2304604"/>
    <lineage>
        <taxon>Bacteria</taxon>
        <taxon>Bacillati</taxon>
        <taxon>Cyanobacteriota</taxon>
        <taxon>Adonisia</taxon>
        <taxon>Adonisia turfae</taxon>
    </lineage>
</organism>